<feature type="chain" id="PRO_5043616909" description="DUF5017 domain-containing protein" evidence="1">
    <location>
        <begin position="20"/>
        <end position="435"/>
    </location>
</feature>
<evidence type="ECO:0000313" key="3">
    <source>
        <dbReference type="Proteomes" id="UP001348817"/>
    </source>
</evidence>
<sequence length="435" mass="49706">MKMKRYILSAAVVSMLGFAACDSTEDMYDEIDKDKKAQNDFIKGNLPKSVLPEGNMYTMVEADYTAIGDDIAKYKNFSKYNPAKNFLPDFLGKKFVTPDAGDEPTLKITFKFYTSSVYNDEFSMKDYKLVSEDYDAFGTGDNDPGKFNNFSSKNDNKPEEYVAATLRTRYPSAVEGNTKLVEYVYRGSTEKYEVFSFDGTVWTKSEQDAGFNIDDAYSLSNDDYTSMGTEDDQPGKYKNFSYSTKTEDFLPDFLKAKYTEAKAGAKQTIKFKYYGNNVEANHFTFDGAKWMLSENVTVAYDWSHADKGTWEVTSKIPSTTENVTEEYTYKQKKKMWATDPAKKITLVNNDYKVTDDGTYYNFYVKGKTEEEATTIVLEKVEKILEANYSPQQDVIYAVTYDYYDGARKTGTIRVIKDKDTGKWRLSTEADDERLA</sequence>
<dbReference type="RefSeq" id="WP_338393452.1">
    <property type="nucleotide sequence ID" value="NZ_AP025314.1"/>
</dbReference>
<gene>
    <name evidence="2" type="ORF">FUAX_06070</name>
</gene>
<accession>A0AAU9D7L7</accession>
<dbReference type="EMBL" id="AP025314">
    <property type="protein sequence ID" value="BDD08175.1"/>
    <property type="molecule type" value="Genomic_DNA"/>
</dbReference>
<feature type="signal peptide" evidence="1">
    <location>
        <begin position="1"/>
        <end position="19"/>
    </location>
</feature>
<dbReference type="KEGG" id="fax:FUAX_06070"/>
<proteinExistence type="predicted"/>
<dbReference type="AlphaFoldDB" id="A0AAU9D7L7"/>
<dbReference type="Proteomes" id="UP001348817">
    <property type="component" value="Chromosome"/>
</dbReference>
<organism evidence="2 3">
    <name type="scientific">Fulvitalea axinellae</name>
    <dbReference type="NCBI Taxonomy" id="1182444"/>
    <lineage>
        <taxon>Bacteria</taxon>
        <taxon>Pseudomonadati</taxon>
        <taxon>Bacteroidota</taxon>
        <taxon>Cytophagia</taxon>
        <taxon>Cytophagales</taxon>
        <taxon>Persicobacteraceae</taxon>
        <taxon>Fulvitalea</taxon>
    </lineage>
</organism>
<evidence type="ECO:0000313" key="2">
    <source>
        <dbReference type="EMBL" id="BDD08175.1"/>
    </source>
</evidence>
<keyword evidence="3" id="KW-1185">Reference proteome</keyword>
<name>A0AAU9D7L7_9BACT</name>
<dbReference type="PROSITE" id="PS51257">
    <property type="entry name" value="PROKAR_LIPOPROTEIN"/>
    <property type="match status" value="1"/>
</dbReference>
<protein>
    <recommendedName>
        <fullName evidence="4">DUF5017 domain-containing protein</fullName>
    </recommendedName>
</protein>
<evidence type="ECO:0000256" key="1">
    <source>
        <dbReference type="SAM" id="SignalP"/>
    </source>
</evidence>
<reference evidence="2 3" key="1">
    <citation type="submission" date="2021-12" db="EMBL/GenBank/DDBJ databases">
        <title>Genome sequencing of bacteria with rrn-lacking chromosome and rrn-plasmid.</title>
        <authorList>
            <person name="Anda M."/>
            <person name="Iwasaki W."/>
        </authorList>
    </citation>
    <scope>NUCLEOTIDE SEQUENCE [LARGE SCALE GENOMIC DNA]</scope>
    <source>
        <strain evidence="2 3">DSM 100852</strain>
    </source>
</reference>
<evidence type="ECO:0008006" key="4">
    <source>
        <dbReference type="Google" id="ProtNLM"/>
    </source>
</evidence>
<keyword evidence="1" id="KW-0732">Signal</keyword>